<dbReference type="InterPro" id="IPR032869">
    <property type="entry name" value="WHH_dom_containing"/>
</dbReference>
<feature type="coiled-coil region" evidence="1">
    <location>
        <begin position="43"/>
        <end position="70"/>
    </location>
</feature>
<dbReference type="Pfam" id="PF14414">
    <property type="entry name" value="WHH"/>
    <property type="match status" value="1"/>
</dbReference>
<name>A0A511YSF4_9FLAO</name>
<dbReference type="AlphaFoldDB" id="A0A511YSF4"/>
<dbReference type="OrthoDB" id="1275308at2"/>
<evidence type="ECO:0000256" key="1">
    <source>
        <dbReference type="SAM" id="Coils"/>
    </source>
</evidence>
<protein>
    <submittedName>
        <fullName evidence="2">Uncharacterized protein</fullName>
    </submittedName>
</protein>
<keyword evidence="3" id="KW-1185">Reference proteome</keyword>
<keyword evidence="1" id="KW-0175">Coiled coil</keyword>
<reference evidence="2 3" key="1">
    <citation type="submission" date="2019-07" db="EMBL/GenBank/DDBJ databases">
        <title>Whole genome shotgun sequence of Chryseobacterium hagamense NBRC 105253.</title>
        <authorList>
            <person name="Hosoyama A."/>
            <person name="Uohara A."/>
            <person name="Ohji S."/>
            <person name="Ichikawa N."/>
        </authorList>
    </citation>
    <scope>NUCLEOTIDE SEQUENCE [LARGE SCALE GENOMIC DNA]</scope>
    <source>
        <strain evidence="2 3">NBRC 105253</strain>
    </source>
</reference>
<evidence type="ECO:0000313" key="2">
    <source>
        <dbReference type="EMBL" id="GEN78130.1"/>
    </source>
</evidence>
<evidence type="ECO:0000313" key="3">
    <source>
        <dbReference type="Proteomes" id="UP000321863"/>
    </source>
</evidence>
<proteinExistence type="predicted"/>
<sequence length="258" mass="29482">MKDIEKCLKLATETKDGKNICSILRNDVKIADDIPEDDIPKYIEKLKEEARKVGKTLDEHLDELVEAKNNIFNRISEGRFTKKILRSNIDLVDEAGNTLFRVAKQDYEKFISFAKKTPKERKNIIEEVNLKLKSSNKKYKPENAKLKGYDVPKSKVGTSPDFSTTPQHLYNNKSVVKIKIKGGRALDFTESFKAMGITDKKAMKAILEDYTWHHLDDLTAELECTMQLVLREAHEATYTHFGSAGQAQKSIPLKKYLT</sequence>
<gene>
    <name evidence="2" type="ORF">CHA01nite_38700</name>
</gene>
<accession>A0A511YSF4</accession>
<dbReference type="EMBL" id="BJYJ01000050">
    <property type="protein sequence ID" value="GEN78130.1"/>
    <property type="molecule type" value="Genomic_DNA"/>
</dbReference>
<dbReference type="RefSeq" id="WP_146944556.1">
    <property type="nucleotide sequence ID" value="NZ_BJYJ01000050.1"/>
</dbReference>
<dbReference type="Proteomes" id="UP000321863">
    <property type="component" value="Unassembled WGS sequence"/>
</dbReference>
<comment type="caution">
    <text evidence="2">The sequence shown here is derived from an EMBL/GenBank/DDBJ whole genome shotgun (WGS) entry which is preliminary data.</text>
</comment>
<organism evidence="2 3">
    <name type="scientific">Chryseobacterium hagamense</name>
    <dbReference type="NCBI Taxonomy" id="395935"/>
    <lineage>
        <taxon>Bacteria</taxon>
        <taxon>Pseudomonadati</taxon>
        <taxon>Bacteroidota</taxon>
        <taxon>Flavobacteriia</taxon>
        <taxon>Flavobacteriales</taxon>
        <taxon>Weeksellaceae</taxon>
        <taxon>Chryseobacterium group</taxon>
        <taxon>Chryseobacterium</taxon>
    </lineage>
</organism>